<dbReference type="Gene3D" id="3.40.50.2300">
    <property type="match status" value="1"/>
</dbReference>
<evidence type="ECO:0000256" key="1">
    <source>
        <dbReference type="ARBA" id="ARBA00023015"/>
    </source>
</evidence>
<dbReference type="InterPro" id="IPR016032">
    <property type="entry name" value="Sig_transdc_resp-reg_C-effctor"/>
</dbReference>
<keyword evidence="2" id="KW-0238">DNA-binding</keyword>
<evidence type="ECO:0000256" key="2">
    <source>
        <dbReference type="ARBA" id="ARBA00023125"/>
    </source>
</evidence>
<accession>A0ABY8XIS4</accession>
<gene>
    <name evidence="7" type="ORF">QP939_42985</name>
</gene>
<dbReference type="SMART" id="SM00421">
    <property type="entry name" value="HTH_LUXR"/>
    <property type="match status" value="1"/>
</dbReference>
<dbReference type="SUPFAM" id="SSF52172">
    <property type="entry name" value="CheY-like"/>
    <property type="match status" value="1"/>
</dbReference>
<evidence type="ECO:0000313" key="7">
    <source>
        <dbReference type="EMBL" id="WIV55516.1"/>
    </source>
</evidence>
<evidence type="ECO:0000259" key="5">
    <source>
        <dbReference type="PROSITE" id="PS50043"/>
    </source>
</evidence>
<name>A0ABY8XIS4_9PSEU</name>
<dbReference type="InterPro" id="IPR000792">
    <property type="entry name" value="Tscrpt_reg_LuxR_C"/>
</dbReference>
<evidence type="ECO:0000256" key="3">
    <source>
        <dbReference type="ARBA" id="ARBA00023163"/>
    </source>
</evidence>
<keyword evidence="1" id="KW-0805">Transcription regulation</keyword>
<feature type="domain" description="Response regulatory" evidence="6">
    <location>
        <begin position="8"/>
        <end position="115"/>
    </location>
</feature>
<dbReference type="InterPro" id="IPR001789">
    <property type="entry name" value="Sig_transdc_resp-reg_receiver"/>
</dbReference>
<keyword evidence="8" id="KW-1185">Reference proteome</keyword>
<feature type="domain" description="HTH luxR-type" evidence="5">
    <location>
        <begin position="143"/>
        <end position="208"/>
    </location>
</feature>
<dbReference type="PANTHER" id="PTHR43214:SF24">
    <property type="entry name" value="TRANSCRIPTIONAL REGULATORY PROTEIN NARL-RELATED"/>
    <property type="match status" value="1"/>
</dbReference>
<evidence type="ECO:0000259" key="6">
    <source>
        <dbReference type="PROSITE" id="PS50110"/>
    </source>
</evidence>
<dbReference type="Proteomes" id="UP001227101">
    <property type="component" value="Chromosome"/>
</dbReference>
<dbReference type="Pfam" id="PF00072">
    <property type="entry name" value="Response_reg"/>
    <property type="match status" value="1"/>
</dbReference>
<dbReference type="InterPro" id="IPR011006">
    <property type="entry name" value="CheY-like_superfamily"/>
</dbReference>
<evidence type="ECO:0000313" key="8">
    <source>
        <dbReference type="Proteomes" id="UP001227101"/>
    </source>
</evidence>
<dbReference type="RefSeq" id="WP_285452516.1">
    <property type="nucleotide sequence ID" value="NZ_CP127173.1"/>
</dbReference>
<proteinExistence type="predicted"/>
<keyword evidence="4" id="KW-0597">Phosphoprotein</keyword>
<dbReference type="PROSITE" id="PS50043">
    <property type="entry name" value="HTH_LUXR_2"/>
    <property type="match status" value="1"/>
</dbReference>
<dbReference type="PROSITE" id="PS50110">
    <property type="entry name" value="RESPONSE_REGULATORY"/>
    <property type="match status" value="1"/>
</dbReference>
<sequence length="220" mass="23348">MLPPPPVRVLVADRDPAVRTRLAAVLDEADGIELVGAAGDAASARATLRRRLPDVVLLDMRLAPLGPVARRPAVLVLATFDSESGILRALRDGAAGFVLRSARRNELIKVVRLAADGHVVLSPDASRRLVSAATRLSGPRDERLAQVDRLTAREREVLIGIGSALSNAEIATRLGVPEPVVRAVVSQVVRKLDCAHRTAAGLLAYERGLCRPGAEPAETP</sequence>
<feature type="modified residue" description="4-aspartylphosphate" evidence="4">
    <location>
        <position position="59"/>
    </location>
</feature>
<dbReference type="SMART" id="SM00448">
    <property type="entry name" value="REC"/>
    <property type="match status" value="1"/>
</dbReference>
<dbReference type="EMBL" id="CP127173">
    <property type="protein sequence ID" value="WIV55516.1"/>
    <property type="molecule type" value="Genomic_DNA"/>
</dbReference>
<keyword evidence="3" id="KW-0804">Transcription</keyword>
<reference evidence="7 8" key="1">
    <citation type="submission" date="2023-06" db="EMBL/GenBank/DDBJ databases">
        <authorList>
            <person name="Oyuntsetseg B."/>
            <person name="Kim S.B."/>
        </authorList>
    </citation>
    <scope>NUCLEOTIDE SEQUENCE [LARGE SCALE GENOMIC DNA]</scope>
    <source>
        <strain evidence="7 8">2-2</strain>
    </source>
</reference>
<dbReference type="PANTHER" id="PTHR43214">
    <property type="entry name" value="TWO-COMPONENT RESPONSE REGULATOR"/>
    <property type="match status" value="1"/>
</dbReference>
<dbReference type="InterPro" id="IPR039420">
    <property type="entry name" value="WalR-like"/>
</dbReference>
<dbReference type="Pfam" id="PF00196">
    <property type="entry name" value="GerE"/>
    <property type="match status" value="1"/>
</dbReference>
<dbReference type="SUPFAM" id="SSF46894">
    <property type="entry name" value="C-terminal effector domain of the bipartite response regulators"/>
    <property type="match status" value="1"/>
</dbReference>
<protein>
    <submittedName>
        <fullName evidence="7">Response regulator transcription factor</fullName>
    </submittedName>
</protein>
<organism evidence="7 8">
    <name type="scientific">Amycolatopsis nalaikhensis</name>
    <dbReference type="NCBI Taxonomy" id="715472"/>
    <lineage>
        <taxon>Bacteria</taxon>
        <taxon>Bacillati</taxon>
        <taxon>Actinomycetota</taxon>
        <taxon>Actinomycetes</taxon>
        <taxon>Pseudonocardiales</taxon>
        <taxon>Pseudonocardiaceae</taxon>
        <taxon>Amycolatopsis</taxon>
    </lineage>
</organism>
<evidence type="ECO:0000256" key="4">
    <source>
        <dbReference type="PROSITE-ProRule" id="PRU00169"/>
    </source>
</evidence>